<dbReference type="FunFam" id="1.10.10.10:FF:000001">
    <property type="entry name" value="LysR family transcriptional regulator"/>
    <property type="match status" value="1"/>
</dbReference>
<reference evidence="6 7" key="1">
    <citation type="submission" date="2016-10" db="EMBL/GenBank/DDBJ databases">
        <authorList>
            <person name="de Groot N.N."/>
        </authorList>
    </citation>
    <scope>NUCLEOTIDE SEQUENCE [LARGE SCALE GENOMIC DNA]</scope>
    <source>
        <strain evidence="6 7">DSM 3217</strain>
    </source>
</reference>
<dbReference type="InterPro" id="IPR036390">
    <property type="entry name" value="WH_DNA-bd_sf"/>
</dbReference>
<keyword evidence="4" id="KW-0804">Transcription</keyword>
<dbReference type="EMBL" id="FMXR01000005">
    <property type="protein sequence ID" value="SDB05540.1"/>
    <property type="molecule type" value="Genomic_DNA"/>
</dbReference>
<evidence type="ECO:0000313" key="7">
    <source>
        <dbReference type="Proteomes" id="UP000199228"/>
    </source>
</evidence>
<dbReference type="PRINTS" id="PR00039">
    <property type="entry name" value="HTHLYSR"/>
</dbReference>
<keyword evidence="3 6" id="KW-0238">DNA-binding</keyword>
<dbReference type="PANTHER" id="PTHR30346:SF0">
    <property type="entry name" value="HCA OPERON TRANSCRIPTIONAL ACTIVATOR HCAR"/>
    <property type="match status" value="1"/>
</dbReference>
<dbReference type="AlphaFoldDB" id="A0A1G6AB66"/>
<dbReference type="SUPFAM" id="SSF53850">
    <property type="entry name" value="Periplasmic binding protein-like II"/>
    <property type="match status" value="1"/>
</dbReference>
<protein>
    <submittedName>
        <fullName evidence="6">DNA-binding transcriptional regulator, LysR family</fullName>
    </submittedName>
</protein>
<feature type="domain" description="HTH lysR-type" evidence="5">
    <location>
        <begin position="1"/>
        <end position="58"/>
    </location>
</feature>
<dbReference type="GO" id="GO:0003677">
    <property type="term" value="F:DNA binding"/>
    <property type="evidence" value="ECO:0007669"/>
    <property type="project" value="UniProtKB-KW"/>
</dbReference>
<evidence type="ECO:0000256" key="1">
    <source>
        <dbReference type="ARBA" id="ARBA00009437"/>
    </source>
</evidence>
<evidence type="ECO:0000259" key="5">
    <source>
        <dbReference type="PROSITE" id="PS50931"/>
    </source>
</evidence>
<dbReference type="GO" id="GO:0003700">
    <property type="term" value="F:DNA-binding transcription factor activity"/>
    <property type="evidence" value="ECO:0007669"/>
    <property type="project" value="InterPro"/>
</dbReference>
<dbReference type="SUPFAM" id="SSF46785">
    <property type="entry name" value="Winged helix' DNA-binding domain"/>
    <property type="match status" value="1"/>
</dbReference>
<dbReference type="InterPro" id="IPR000847">
    <property type="entry name" value="LysR_HTH_N"/>
</dbReference>
<sequence>MNSDQLKYFLAVAKYLNFTEAAKEFYITQPAISRQITELEREMGAQLFVRNTRNVYLTKAGELFLEDAKKILSIEAGSRERIRLADSFHEMSLCIEYLLSPCEHFLPEVVNRFHQIYPQVEIKLVRNDAKGVSEAIEADEADIYFSVITDLKKTQNYAHQVIYEDFYCLVARADHPCLEQTPIDYEKVATEPFVMYDPKRAPLMSHQIMQVMRKMGITPRVVQYCGSLEEILVCIKAGLGISILPQRTQYGQAGKLTFVPLKAGTSDVGISMGWKHNTGNKAVEWFVNVINELIKERPELF</sequence>
<dbReference type="InterPro" id="IPR036388">
    <property type="entry name" value="WH-like_DNA-bd_sf"/>
</dbReference>
<keyword evidence="7" id="KW-1185">Reference proteome</keyword>
<keyword evidence="2" id="KW-0805">Transcription regulation</keyword>
<organism evidence="6 7">
    <name type="scientific">Eubacterium oxidoreducens</name>
    <dbReference type="NCBI Taxonomy" id="1732"/>
    <lineage>
        <taxon>Bacteria</taxon>
        <taxon>Bacillati</taxon>
        <taxon>Bacillota</taxon>
        <taxon>Clostridia</taxon>
        <taxon>Eubacteriales</taxon>
        <taxon>Eubacteriaceae</taxon>
        <taxon>Eubacterium</taxon>
    </lineage>
</organism>
<dbReference type="PROSITE" id="PS50931">
    <property type="entry name" value="HTH_LYSR"/>
    <property type="match status" value="1"/>
</dbReference>
<comment type="similarity">
    <text evidence="1">Belongs to the LysR transcriptional regulatory family.</text>
</comment>
<dbReference type="InterPro" id="IPR005119">
    <property type="entry name" value="LysR_subst-bd"/>
</dbReference>
<gene>
    <name evidence="6" type="ORF">SAMN02910417_00365</name>
</gene>
<evidence type="ECO:0000256" key="3">
    <source>
        <dbReference type="ARBA" id="ARBA00023125"/>
    </source>
</evidence>
<evidence type="ECO:0000313" key="6">
    <source>
        <dbReference type="EMBL" id="SDB05540.1"/>
    </source>
</evidence>
<name>A0A1G6AB66_EUBOX</name>
<dbReference type="Gene3D" id="3.40.190.10">
    <property type="entry name" value="Periplasmic binding protein-like II"/>
    <property type="match status" value="2"/>
</dbReference>
<evidence type="ECO:0000256" key="2">
    <source>
        <dbReference type="ARBA" id="ARBA00023015"/>
    </source>
</evidence>
<dbReference type="CDD" id="cd05466">
    <property type="entry name" value="PBP2_LTTR_substrate"/>
    <property type="match status" value="1"/>
</dbReference>
<proteinExistence type="inferred from homology"/>
<dbReference type="PANTHER" id="PTHR30346">
    <property type="entry name" value="TRANSCRIPTIONAL DUAL REGULATOR HCAR-RELATED"/>
    <property type="match status" value="1"/>
</dbReference>
<accession>A0A1G6AB66</accession>
<dbReference type="Pfam" id="PF03466">
    <property type="entry name" value="LysR_substrate"/>
    <property type="match status" value="1"/>
</dbReference>
<evidence type="ECO:0000256" key="4">
    <source>
        <dbReference type="ARBA" id="ARBA00023163"/>
    </source>
</evidence>
<dbReference type="Gene3D" id="1.10.10.10">
    <property type="entry name" value="Winged helix-like DNA-binding domain superfamily/Winged helix DNA-binding domain"/>
    <property type="match status" value="1"/>
</dbReference>
<dbReference type="GO" id="GO:0032993">
    <property type="term" value="C:protein-DNA complex"/>
    <property type="evidence" value="ECO:0007669"/>
    <property type="project" value="TreeGrafter"/>
</dbReference>
<dbReference type="Proteomes" id="UP000199228">
    <property type="component" value="Unassembled WGS sequence"/>
</dbReference>
<dbReference type="STRING" id="1732.SAMN02910417_00365"/>
<dbReference type="Pfam" id="PF00126">
    <property type="entry name" value="HTH_1"/>
    <property type="match status" value="1"/>
</dbReference>